<evidence type="ECO:0000313" key="2">
    <source>
        <dbReference type="Proteomes" id="UP000184749"/>
    </source>
</evidence>
<organism evidence="1 2">
    <name type="scientific">Rhizobium gallicum</name>
    <dbReference type="NCBI Taxonomy" id="56730"/>
    <lineage>
        <taxon>Bacteria</taxon>
        <taxon>Pseudomonadati</taxon>
        <taxon>Pseudomonadota</taxon>
        <taxon>Alphaproteobacteria</taxon>
        <taxon>Hyphomicrobiales</taxon>
        <taxon>Rhizobiaceae</taxon>
        <taxon>Rhizobium/Agrobacterium group</taxon>
        <taxon>Rhizobium</taxon>
    </lineage>
</organism>
<dbReference type="EMBL" id="CP017101">
    <property type="protein sequence ID" value="APO68926.1"/>
    <property type="molecule type" value="Genomic_DNA"/>
</dbReference>
<protein>
    <submittedName>
        <fullName evidence="1">Uncharacterized protein</fullName>
    </submittedName>
</protein>
<dbReference type="Proteomes" id="UP000184749">
    <property type="component" value="Chromosome"/>
</dbReference>
<gene>
    <name evidence="1" type="ORF">IE4872_CH03326</name>
</gene>
<dbReference type="RefSeq" id="WP_156886467.1">
    <property type="nucleotide sequence ID" value="NZ_CP017101.1"/>
</dbReference>
<dbReference type="OrthoDB" id="8086271at2"/>
<proteinExistence type="predicted"/>
<accession>A0A1L5NLZ6</accession>
<dbReference type="AlphaFoldDB" id="A0A1L5NLZ6"/>
<evidence type="ECO:0000313" key="1">
    <source>
        <dbReference type="EMBL" id="APO68926.1"/>
    </source>
</evidence>
<reference evidence="1 2" key="1">
    <citation type="submission" date="2016-09" db="EMBL/GenBank/DDBJ databases">
        <title>The complete genome sequences of Rhizobium gallicum, symbiovars gallicum and phaseoli, symbionts associated to common bean (Phaseolus vulgaris).</title>
        <authorList>
            <person name="Bustos P."/>
            <person name="Santamaria R.I."/>
            <person name="Perez-Carrascal O.M."/>
            <person name="Juarez S."/>
            <person name="Lozano L."/>
            <person name="Martinez-Flores I."/>
            <person name="Martinez-Romero E."/>
            <person name="Cevallos M."/>
            <person name="Romero D."/>
            <person name="Davila G."/>
            <person name="Gonzalez V."/>
        </authorList>
    </citation>
    <scope>NUCLEOTIDE SEQUENCE [LARGE SCALE GENOMIC DNA]</scope>
    <source>
        <strain evidence="1 2">IE4872</strain>
    </source>
</reference>
<sequence length="63" mass="6867">MSFTPSAASMVSFASSIAKRDGTFRPAARGGEELADRREAERKALSLCGGQENQCKIREWVCT</sequence>
<name>A0A1L5NLZ6_9HYPH</name>